<dbReference type="AlphaFoldDB" id="A0A4Y2RC89"/>
<accession>A0A4Y2RC89</accession>
<dbReference type="Proteomes" id="UP000499080">
    <property type="component" value="Unassembled WGS sequence"/>
</dbReference>
<proteinExistence type="predicted"/>
<evidence type="ECO:0000313" key="1">
    <source>
        <dbReference type="EMBL" id="GBN73382.1"/>
    </source>
</evidence>
<organism evidence="1 2">
    <name type="scientific">Araneus ventricosus</name>
    <name type="common">Orbweaver spider</name>
    <name type="synonym">Epeira ventricosa</name>
    <dbReference type="NCBI Taxonomy" id="182803"/>
    <lineage>
        <taxon>Eukaryota</taxon>
        <taxon>Metazoa</taxon>
        <taxon>Ecdysozoa</taxon>
        <taxon>Arthropoda</taxon>
        <taxon>Chelicerata</taxon>
        <taxon>Arachnida</taxon>
        <taxon>Araneae</taxon>
        <taxon>Araneomorphae</taxon>
        <taxon>Entelegynae</taxon>
        <taxon>Araneoidea</taxon>
        <taxon>Araneidae</taxon>
        <taxon>Araneus</taxon>
    </lineage>
</organism>
<gene>
    <name evidence="1" type="ORF">AVEN_198947_1</name>
</gene>
<evidence type="ECO:0000313" key="2">
    <source>
        <dbReference type="Proteomes" id="UP000499080"/>
    </source>
</evidence>
<sequence>MLKKVAIKVYGSETSDSFSLCVNRSTVFLVISRSLLNEHADTDSKKNQIRSSFRTPHSNPQSLNRFVLECNDRRFEWDWKKYCSCKKEGVLPGLFDRHVLYINFLARRGC</sequence>
<protein>
    <submittedName>
        <fullName evidence="1">Uncharacterized protein</fullName>
    </submittedName>
</protein>
<dbReference type="EMBL" id="BGPR01016542">
    <property type="protein sequence ID" value="GBN73382.1"/>
    <property type="molecule type" value="Genomic_DNA"/>
</dbReference>
<comment type="caution">
    <text evidence="1">The sequence shown here is derived from an EMBL/GenBank/DDBJ whole genome shotgun (WGS) entry which is preliminary data.</text>
</comment>
<name>A0A4Y2RC89_ARAVE</name>
<keyword evidence="2" id="KW-1185">Reference proteome</keyword>
<reference evidence="1 2" key="1">
    <citation type="journal article" date="2019" name="Sci. Rep.">
        <title>Orb-weaving spider Araneus ventricosus genome elucidates the spidroin gene catalogue.</title>
        <authorList>
            <person name="Kono N."/>
            <person name="Nakamura H."/>
            <person name="Ohtoshi R."/>
            <person name="Moran D.A.P."/>
            <person name="Shinohara A."/>
            <person name="Yoshida Y."/>
            <person name="Fujiwara M."/>
            <person name="Mori M."/>
            <person name="Tomita M."/>
            <person name="Arakawa K."/>
        </authorList>
    </citation>
    <scope>NUCLEOTIDE SEQUENCE [LARGE SCALE GENOMIC DNA]</scope>
</reference>